<reference evidence="1 2" key="1">
    <citation type="submission" date="2010-12" db="EMBL/GenBank/DDBJ databases">
        <authorList>
            <person name="Muzny D."/>
            <person name="Qin X."/>
            <person name="Deng J."/>
            <person name="Jiang H."/>
            <person name="Liu Y."/>
            <person name="Qu J."/>
            <person name="Song X.-Z."/>
            <person name="Zhang L."/>
            <person name="Thornton R."/>
            <person name="Coyle M."/>
            <person name="Francisco L."/>
            <person name="Jackson L."/>
            <person name="Javaid M."/>
            <person name="Korchina V."/>
            <person name="Kovar C."/>
            <person name="Mata R."/>
            <person name="Mathew T."/>
            <person name="Ngo R."/>
            <person name="Nguyen L."/>
            <person name="Nguyen N."/>
            <person name="Okwuonu G."/>
            <person name="Ongeri F."/>
            <person name="Pham C."/>
            <person name="Simmons D."/>
            <person name="Wilczek-Boney K."/>
            <person name="Hale W."/>
            <person name="Jakkamsetti A."/>
            <person name="Pham P."/>
            <person name="Ruth R."/>
            <person name="San Lucas F."/>
            <person name="Warren J."/>
            <person name="Zhang J."/>
            <person name="Zhao Z."/>
            <person name="Zhou C."/>
            <person name="Zhu D."/>
            <person name="Lee S."/>
            <person name="Bess C."/>
            <person name="Blankenburg K."/>
            <person name="Forbes L."/>
            <person name="Fu Q."/>
            <person name="Gubbala S."/>
            <person name="Hirani K."/>
            <person name="Jayaseelan J.C."/>
            <person name="Lara F."/>
            <person name="Munidasa M."/>
            <person name="Palculict T."/>
            <person name="Patil S."/>
            <person name="Pu L.-L."/>
            <person name="Saada N."/>
            <person name="Tang L."/>
            <person name="Weissenberger G."/>
            <person name="Zhu Y."/>
            <person name="Hemphill L."/>
            <person name="Shang Y."/>
            <person name="Youmans B."/>
            <person name="Ayvaz T."/>
            <person name="Ross M."/>
            <person name="Santibanez J."/>
            <person name="Aqrawi P."/>
            <person name="Gross S."/>
            <person name="Joshi V."/>
            <person name="Fowler G."/>
            <person name="Nazareth L."/>
            <person name="Reid J."/>
            <person name="Worley K."/>
            <person name="Petrosino J."/>
            <person name="Highlander S."/>
            <person name="Gibbs R."/>
        </authorList>
    </citation>
    <scope>NUCLEOTIDE SEQUENCE [LARGE SCALE GENOMIC DNA]</scope>
    <source>
        <strain evidence="1 2">DSM 15606</strain>
    </source>
</reference>
<name>E6MTS1_9BACT</name>
<dbReference type="EMBL" id="AEQO01000226">
    <property type="protein sequence ID" value="EFV02968.1"/>
    <property type="molecule type" value="Genomic_DNA"/>
</dbReference>
<gene>
    <name evidence="1" type="ORF">HMPREF9420_2889</name>
</gene>
<evidence type="ECO:0000313" key="1">
    <source>
        <dbReference type="EMBL" id="EFV02968.1"/>
    </source>
</evidence>
<comment type="caution">
    <text evidence="1">The sequence shown here is derived from an EMBL/GenBank/DDBJ whole genome shotgun (WGS) entry which is preliminary data.</text>
</comment>
<dbReference type="HOGENOM" id="CLU_3220292_0_0_10"/>
<dbReference type="AlphaFoldDB" id="E6MTS1"/>
<organism evidence="1 2">
    <name type="scientific">Segatella salivae DSM 15606</name>
    <dbReference type="NCBI Taxonomy" id="888832"/>
    <lineage>
        <taxon>Bacteria</taxon>
        <taxon>Pseudomonadati</taxon>
        <taxon>Bacteroidota</taxon>
        <taxon>Bacteroidia</taxon>
        <taxon>Bacteroidales</taxon>
        <taxon>Prevotellaceae</taxon>
        <taxon>Segatella</taxon>
    </lineage>
</organism>
<keyword evidence="2" id="KW-1185">Reference proteome</keyword>
<protein>
    <submittedName>
        <fullName evidence="1">Uncharacterized protein</fullName>
    </submittedName>
</protein>
<dbReference type="Proteomes" id="UP000003874">
    <property type="component" value="Unassembled WGS sequence"/>
</dbReference>
<evidence type="ECO:0000313" key="2">
    <source>
        <dbReference type="Proteomes" id="UP000003874"/>
    </source>
</evidence>
<sequence>MADFRYWGYRWGYKVGLHFWKSGVTKVGFLGVRHEGGKIPLFQR</sequence>
<proteinExistence type="predicted"/>
<accession>E6MTS1</accession>